<evidence type="ECO:0000313" key="2">
    <source>
        <dbReference type="Proteomes" id="UP000299290"/>
    </source>
</evidence>
<organism evidence="1 2">
    <name type="scientific">Streptomyces antimycoticus</name>
    <dbReference type="NCBI Taxonomy" id="68175"/>
    <lineage>
        <taxon>Bacteria</taxon>
        <taxon>Bacillati</taxon>
        <taxon>Actinomycetota</taxon>
        <taxon>Actinomycetes</taxon>
        <taxon>Kitasatosporales</taxon>
        <taxon>Streptomycetaceae</taxon>
        <taxon>Streptomyces</taxon>
        <taxon>Streptomyces violaceusniger group</taxon>
    </lineage>
</organism>
<dbReference type="EMBL" id="BJHV01000001">
    <property type="protein sequence ID" value="GDY39386.1"/>
    <property type="molecule type" value="Genomic_DNA"/>
</dbReference>
<proteinExistence type="predicted"/>
<dbReference type="Proteomes" id="UP000299290">
    <property type="component" value="Unassembled WGS sequence"/>
</dbReference>
<gene>
    <name evidence="1" type="ORF">SANT12839_002680</name>
</gene>
<protein>
    <submittedName>
        <fullName evidence="1">Uncharacterized protein</fullName>
    </submittedName>
</protein>
<evidence type="ECO:0000313" key="1">
    <source>
        <dbReference type="EMBL" id="GDY39386.1"/>
    </source>
</evidence>
<accession>A0A4D4JY82</accession>
<comment type="caution">
    <text evidence="1">The sequence shown here is derived from an EMBL/GenBank/DDBJ whole genome shotgun (WGS) entry which is preliminary data.</text>
</comment>
<keyword evidence="2" id="KW-1185">Reference proteome</keyword>
<name>A0A4D4JY82_9ACTN</name>
<dbReference type="AlphaFoldDB" id="A0A4D4JY82"/>
<sequence>MARKTFNVVDITEIYVHWYAGRSKGELAASLGVDRKTITKYLAPAIAAGITPAGRPWPRPTGQG</sequence>
<reference evidence="1 2" key="1">
    <citation type="journal article" date="2020" name="Int. J. Syst. Evol. Microbiol.">
        <title>Reclassification of Streptomyces castelarensis and Streptomyces sporoclivatus as later heterotypic synonyms of Streptomyces antimycoticus.</title>
        <authorList>
            <person name="Komaki H."/>
            <person name="Tamura T."/>
        </authorList>
    </citation>
    <scope>NUCLEOTIDE SEQUENCE [LARGE SCALE GENOMIC DNA]</scope>
    <source>
        <strain evidence="1 2">NBRC 12839</strain>
    </source>
</reference>